<dbReference type="AlphaFoldDB" id="A0AAV2T1N1"/>
<dbReference type="SUPFAM" id="SSF57424">
    <property type="entry name" value="LDL receptor-like module"/>
    <property type="match status" value="1"/>
</dbReference>
<dbReference type="PROSITE" id="PS01209">
    <property type="entry name" value="LDLRA_1"/>
    <property type="match status" value="1"/>
</dbReference>
<keyword evidence="4" id="KW-0732">Signal</keyword>
<dbReference type="EMBL" id="CAXLJL010000057">
    <property type="protein sequence ID" value="CAL5130007.1"/>
    <property type="molecule type" value="Genomic_DNA"/>
</dbReference>
<dbReference type="PROSITE" id="PS50068">
    <property type="entry name" value="LDLRA_2"/>
    <property type="match status" value="1"/>
</dbReference>
<evidence type="ECO:0000313" key="5">
    <source>
        <dbReference type="EMBL" id="CAL5130007.1"/>
    </source>
</evidence>
<dbReference type="InterPro" id="IPR036055">
    <property type="entry name" value="LDL_receptor-like_sf"/>
</dbReference>
<keyword evidence="3" id="KW-0812">Transmembrane</keyword>
<keyword evidence="1" id="KW-1015">Disulfide bond</keyword>
<dbReference type="InterPro" id="IPR023415">
    <property type="entry name" value="LDLR_class-A_CS"/>
</dbReference>
<dbReference type="SMART" id="SM00192">
    <property type="entry name" value="LDLa"/>
    <property type="match status" value="1"/>
</dbReference>
<evidence type="ECO:0000256" key="3">
    <source>
        <dbReference type="SAM" id="Phobius"/>
    </source>
</evidence>
<feature type="transmembrane region" description="Helical" evidence="3">
    <location>
        <begin position="224"/>
        <end position="249"/>
    </location>
</feature>
<evidence type="ECO:0000256" key="4">
    <source>
        <dbReference type="SAM" id="SignalP"/>
    </source>
</evidence>
<evidence type="ECO:0000313" key="6">
    <source>
        <dbReference type="Proteomes" id="UP001497525"/>
    </source>
</evidence>
<dbReference type="Gene3D" id="2.40.128.620">
    <property type="match status" value="1"/>
</dbReference>
<keyword evidence="3" id="KW-1133">Transmembrane helix</keyword>
<dbReference type="PANTHER" id="PTHR24652">
    <property type="entry name" value="LOW-DENSITY LIPOPROTEIN RECEPTOR CLASS A DOMAIN-CONTAINING PROTEIN 2"/>
    <property type="match status" value="1"/>
</dbReference>
<name>A0AAV2T1N1_CALDB</name>
<evidence type="ECO:0000256" key="2">
    <source>
        <dbReference type="PROSITE-ProRule" id="PRU00124"/>
    </source>
</evidence>
<accession>A0AAV2T1N1</accession>
<comment type="caution">
    <text evidence="2">Lacks conserved residue(s) required for the propagation of feature annotation.</text>
</comment>
<dbReference type="Pfam" id="PF00057">
    <property type="entry name" value="Ldl_recept_a"/>
    <property type="match status" value="1"/>
</dbReference>
<comment type="caution">
    <text evidence="5">The sequence shown here is derived from an EMBL/GenBank/DDBJ whole genome shotgun (WGS) entry which is preliminary data.</text>
</comment>
<protein>
    <recommendedName>
        <fullName evidence="7">CUB domain-containing protein</fullName>
    </recommendedName>
</protein>
<keyword evidence="3" id="KW-0472">Membrane</keyword>
<dbReference type="InterPro" id="IPR002172">
    <property type="entry name" value="LDrepeatLR_classA_rpt"/>
</dbReference>
<gene>
    <name evidence="5" type="ORF">CDAUBV1_LOCUS1452</name>
</gene>
<feature type="chain" id="PRO_5043674168" description="CUB domain-containing protein" evidence="4">
    <location>
        <begin position="23"/>
        <end position="288"/>
    </location>
</feature>
<proteinExistence type="predicted"/>
<sequence>MFSWNFTTFCLLIIAACRPSLENTVGINTADCFGLPESPITVAGALVQNSQTPGRTLCYFASPESEQYLSVRFDSLTLPRRFGSCPTLTVNEYSSVRSELIDDEDTNLRVAMIVPSDPKALFTANCTNYEKLRGRMFQTLSPGLKLELIFDPLNSDGTGVIYILTLTSFVIGPSFNCPSGTFRCWGNRSTCIPESLTCDGIDNCPDGSDENSYYCTGRINGLPVPLLVIIIVVAFLVLVLIVTSVVFILRKRRTKAQKEEKTWIDMTIRQPYAAENEPLNEKNVSANA</sequence>
<evidence type="ECO:0000256" key="1">
    <source>
        <dbReference type="ARBA" id="ARBA00023157"/>
    </source>
</evidence>
<dbReference type="InterPro" id="IPR042333">
    <property type="entry name" value="LRAD2/Mig-13-like"/>
</dbReference>
<dbReference type="CDD" id="cd00112">
    <property type="entry name" value="LDLa"/>
    <property type="match status" value="1"/>
</dbReference>
<reference evidence="5" key="1">
    <citation type="submission" date="2024-06" db="EMBL/GenBank/DDBJ databases">
        <authorList>
            <person name="Liu X."/>
            <person name="Lenzi L."/>
            <person name="Haldenby T S."/>
            <person name="Uol C."/>
        </authorList>
    </citation>
    <scope>NUCLEOTIDE SEQUENCE</scope>
</reference>
<evidence type="ECO:0008006" key="7">
    <source>
        <dbReference type="Google" id="ProtNLM"/>
    </source>
</evidence>
<dbReference type="Proteomes" id="UP001497525">
    <property type="component" value="Unassembled WGS sequence"/>
</dbReference>
<organism evidence="5 6">
    <name type="scientific">Calicophoron daubneyi</name>
    <name type="common">Rumen fluke</name>
    <name type="synonym">Paramphistomum daubneyi</name>
    <dbReference type="NCBI Taxonomy" id="300641"/>
    <lineage>
        <taxon>Eukaryota</taxon>
        <taxon>Metazoa</taxon>
        <taxon>Spiralia</taxon>
        <taxon>Lophotrochozoa</taxon>
        <taxon>Platyhelminthes</taxon>
        <taxon>Trematoda</taxon>
        <taxon>Digenea</taxon>
        <taxon>Plagiorchiida</taxon>
        <taxon>Pronocephalata</taxon>
        <taxon>Paramphistomoidea</taxon>
        <taxon>Paramphistomidae</taxon>
        <taxon>Calicophoron</taxon>
    </lineage>
</organism>
<feature type="signal peptide" evidence="4">
    <location>
        <begin position="1"/>
        <end position="22"/>
    </location>
</feature>